<gene>
    <name evidence="2" type="ORF">PHSY_002764</name>
</gene>
<sequence length="83" mass="9197">MCDSIIVSIIRRSSTDAIEHRNLSGIDPRPRVSDVEKRRGLLLSGSSCLQPRKDSDQADQLRHQTPAESPGILSCQEPCRSLL</sequence>
<dbReference type="HOGENOM" id="CLU_2543547_0_0_1"/>
<feature type="compositionally biased region" description="Basic and acidic residues" evidence="1">
    <location>
        <begin position="51"/>
        <end position="62"/>
    </location>
</feature>
<evidence type="ECO:0000313" key="3">
    <source>
        <dbReference type="Proteomes" id="UP000014071"/>
    </source>
</evidence>
<proteinExistence type="predicted"/>
<evidence type="ECO:0000256" key="1">
    <source>
        <dbReference type="SAM" id="MobiDB-lite"/>
    </source>
</evidence>
<reference evidence="3" key="1">
    <citation type="journal article" date="2013" name="Genome Announc.">
        <title>Draft genome sequence of the basidiomycetous yeast-like fungus Pseudozyma hubeiensis SY62, which produces an abundant amount of the biosurfactant mannosylerythritol lipids.</title>
        <authorList>
            <person name="Konishi M."/>
            <person name="Hatada Y."/>
            <person name="Horiuchi J."/>
        </authorList>
    </citation>
    <scope>NUCLEOTIDE SEQUENCE [LARGE SCALE GENOMIC DNA]</scope>
    <source>
        <strain evidence="3">SY62</strain>
    </source>
</reference>
<protein>
    <submittedName>
        <fullName evidence="2">Uncharacterized protein</fullName>
    </submittedName>
</protein>
<dbReference type="AlphaFoldDB" id="R9P1U9"/>
<feature type="region of interest" description="Disordered" evidence="1">
    <location>
        <begin position="46"/>
        <end position="83"/>
    </location>
</feature>
<dbReference type="EMBL" id="DF238791">
    <property type="protein sequence ID" value="GAC95189.1"/>
    <property type="molecule type" value="Genomic_DNA"/>
</dbReference>
<organism evidence="2 3">
    <name type="scientific">Pseudozyma hubeiensis (strain SY62)</name>
    <name type="common">Yeast</name>
    <dbReference type="NCBI Taxonomy" id="1305764"/>
    <lineage>
        <taxon>Eukaryota</taxon>
        <taxon>Fungi</taxon>
        <taxon>Dikarya</taxon>
        <taxon>Basidiomycota</taxon>
        <taxon>Ustilaginomycotina</taxon>
        <taxon>Ustilaginomycetes</taxon>
        <taxon>Ustilaginales</taxon>
        <taxon>Ustilaginaceae</taxon>
        <taxon>Pseudozyma</taxon>
    </lineage>
</organism>
<evidence type="ECO:0000313" key="2">
    <source>
        <dbReference type="EMBL" id="GAC95189.1"/>
    </source>
</evidence>
<dbReference type="RefSeq" id="XP_012188776.1">
    <property type="nucleotide sequence ID" value="XM_012333386.1"/>
</dbReference>
<accession>R9P1U9</accession>
<dbReference type="Proteomes" id="UP000014071">
    <property type="component" value="Unassembled WGS sequence"/>
</dbReference>
<keyword evidence="3" id="KW-1185">Reference proteome</keyword>
<dbReference type="GeneID" id="24108055"/>
<name>R9P1U9_PSEHS</name>